<keyword evidence="6" id="KW-0479">Metal-binding</keyword>
<dbReference type="Pfam" id="PF00799">
    <property type="entry name" value="Gemini_AL1"/>
    <property type="match status" value="1"/>
</dbReference>
<evidence type="ECO:0000259" key="13">
    <source>
        <dbReference type="PROSITE" id="PS52020"/>
    </source>
</evidence>
<evidence type="ECO:0000256" key="9">
    <source>
        <dbReference type="ARBA" id="ARBA00022801"/>
    </source>
</evidence>
<accession>A0ABN7VG01</accession>
<evidence type="ECO:0000256" key="4">
    <source>
        <dbReference type="ARBA" id="ARBA00022705"/>
    </source>
</evidence>
<dbReference type="Pfam" id="PF00910">
    <property type="entry name" value="RNA_helicase"/>
    <property type="match status" value="1"/>
</dbReference>
<evidence type="ECO:0000313" key="14">
    <source>
        <dbReference type="EMBL" id="CAG8768817.1"/>
    </source>
</evidence>
<dbReference type="PRINTS" id="PR00227">
    <property type="entry name" value="GEMCOATAL1"/>
</dbReference>
<keyword evidence="4" id="KW-0235">DNA replication</keyword>
<dbReference type="SUPFAM" id="SSF55464">
    <property type="entry name" value="Origin of replication-binding domain, RBD-like"/>
    <property type="match status" value="1"/>
</dbReference>
<evidence type="ECO:0000256" key="5">
    <source>
        <dbReference type="ARBA" id="ARBA00022722"/>
    </source>
</evidence>
<keyword evidence="8" id="KW-0255">Endonuclease</keyword>
<keyword evidence="11" id="KW-0238">DNA-binding</keyword>
<keyword evidence="3" id="KW-0548">Nucleotidyltransferase</keyword>
<dbReference type="InterPro" id="IPR001301">
    <property type="entry name" value="Gemini_AL1_CLV"/>
</dbReference>
<gene>
    <name evidence="14" type="ORF">GMARGA_LOCUS18292</name>
</gene>
<dbReference type="PROSITE" id="PS52020">
    <property type="entry name" value="CRESS_DNA_REP"/>
    <property type="match status" value="1"/>
</dbReference>
<comment type="caution">
    <text evidence="14">The sequence shown here is derived from an EMBL/GenBank/DDBJ whole genome shotgun (WGS) entry which is preliminary data.</text>
</comment>
<keyword evidence="12" id="KW-0511">Multifunctional enzyme</keyword>
<dbReference type="PRINTS" id="PR00228">
    <property type="entry name" value="GEMCOATCLVL1"/>
</dbReference>
<feature type="domain" description="CRESS-DNA virus Rep endonuclease" evidence="13">
    <location>
        <begin position="12"/>
        <end position="123"/>
    </location>
</feature>
<sequence>MSDFSDTETNFRLDSAQLHLTYIKCDLDLEDILNHVKFQCESKKKNVMNYIVVRKPYPDETPHIHAYFRLCSKLSIRDPHFFDIELYDYDKKYRSNVEGVRTSKKVKEYITKDEDYISDTNIDTLNKAIYMVNSGATICEIAMKCPKTYVKSGRGLENLKARVDENNFKFKGKPFIEVHYGDKNCGKSTYTELYPDDIAYRFDDEGYFDGYDGQEILIFDEFNGKQLKLPVFLKITSGQQRRFNVKGKKVMNNVRHIIITSNNHYTEWYKRNNYEMGQSDWRLDCIWHYIKNVHSFSQRKLERNPYTFTEKKWILDYLKKIDYSKKFPESLSHDEKVFVEGYIGIPYNPKFNEDPFDGNEFSEDIVHNDSTLQTNFDNSSENNKRKKRDDFNNFERVKRKKVL</sequence>
<dbReference type="InterPro" id="IPR001191">
    <property type="entry name" value="Gemini_AL1_REP"/>
</dbReference>
<evidence type="ECO:0000256" key="11">
    <source>
        <dbReference type="ARBA" id="ARBA00023125"/>
    </source>
</evidence>
<evidence type="ECO:0000256" key="8">
    <source>
        <dbReference type="ARBA" id="ARBA00022759"/>
    </source>
</evidence>
<reference evidence="14 15" key="1">
    <citation type="submission" date="2021-06" db="EMBL/GenBank/DDBJ databases">
        <authorList>
            <person name="Kallberg Y."/>
            <person name="Tangrot J."/>
            <person name="Rosling A."/>
        </authorList>
    </citation>
    <scope>NUCLEOTIDE SEQUENCE [LARGE SCALE GENOMIC DNA]</scope>
    <source>
        <strain evidence="14 15">120-4 pot B 10/14</strain>
    </source>
</reference>
<comment type="cofactor">
    <cofactor evidence="1">
        <name>Mn(2+)</name>
        <dbReference type="ChEBI" id="CHEBI:29035"/>
    </cofactor>
</comment>
<keyword evidence="7" id="KW-0547">Nucleotide-binding</keyword>
<evidence type="ECO:0000256" key="6">
    <source>
        <dbReference type="ARBA" id="ARBA00022723"/>
    </source>
</evidence>
<evidence type="ECO:0000256" key="10">
    <source>
        <dbReference type="ARBA" id="ARBA00023124"/>
    </source>
</evidence>
<proteinExistence type="predicted"/>
<protein>
    <submittedName>
        <fullName evidence="14">45257_t:CDS:1</fullName>
    </submittedName>
</protein>
<evidence type="ECO:0000313" key="15">
    <source>
        <dbReference type="Proteomes" id="UP000789901"/>
    </source>
</evidence>
<evidence type="ECO:0000256" key="12">
    <source>
        <dbReference type="ARBA" id="ARBA00023268"/>
    </source>
</evidence>
<name>A0ABN7VG01_GIGMA</name>
<keyword evidence="9" id="KW-0378">Hydrolase</keyword>
<keyword evidence="10" id="KW-0190">Covalent protein-DNA linkage</keyword>
<keyword evidence="5" id="KW-0540">Nuclease</keyword>
<evidence type="ECO:0000256" key="3">
    <source>
        <dbReference type="ARBA" id="ARBA00022695"/>
    </source>
</evidence>
<evidence type="ECO:0000256" key="1">
    <source>
        <dbReference type="ARBA" id="ARBA00001936"/>
    </source>
</evidence>
<dbReference type="InterPro" id="IPR049912">
    <property type="entry name" value="CRESS_DNA_REP"/>
</dbReference>
<evidence type="ECO:0000256" key="2">
    <source>
        <dbReference type="ARBA" id="ARBA00022679"/>
    </source>
</evidence>
<organism evidence="14 15">
    <name type="scientific">Gigaspora margarita</name>
    <dbReference type="NCBI Taxonomy" id="4874"/>
    <lineage>
        <taxon>Eukaryota</taxon>
        <taxon>Fungi</taxon>
        <taxon>Fungi incertae sedis</taxon>
        <taxon>Mucoromycota</taxon>
        <taxon>Glomeromycotina</taxon>
        <taxon>Glomeromycetes</taxon>
        <taxon>Diversisporales</taxon>
        <taxon>Gigasporaceae</taxon>
        <taxon>Gigaspora</taxon>
    </lineage>
</organism>
<dbReference type="EMBL" id="CAJVQB010014504">
    <property type="protein sequence ID" value="CAG8768817.1"/>
    <property type="molecule type" value="Genomic_DNA"/>
</dbReference>
<dbReference type="Proteomes" id="UP000789901">
    <property type="component" value="Unassembled WGS sequence"/>
</dbReference>
<keyword evidence="15" id="KW-1185">Reference proteome</keyword>
<dbReference type="Gene3D" id="3.40.1310.20">
    <property type="match status" value="1"/>
</dbReference>
<dbReference type="InterPro" id="IPR000605">
    <property type="entry name" value="Helicase_SF3_ssDNA/RNA_vir"/>
</dbReference>
<keyword evidence="2" id="KW-0808">Transferase</keyword>
<evidence type="ECO:0000256" key="7">
    <source>
        <dbReference type="ARBA" id="ARBA00022741"/>
    </source>
</evidence>